<sequence>MPGISSITRFLKGQLLDYWGLGNELRGDGYDLDIIVLIDQLYSNSTYVPKVLATDGFWDQTPSFSKLQAPMSSMASRTIFTDSDPVAKMRVANTNHGLASVPSLGAP</sequence>
<evidence type="ECO:0000313" key="1">
    <source>
        <dbReference type="EMBL" id="KAG9458443.1"/>
    </source>
</evidence>
<comment type="caution">
    <text evidence="1">The sequence shown here is derived from an EMBL/GenBank/DDBJ whole genome shotgun (WGS) entry which is preliminary data.</text>
</comment>
<evidence type="ECO:0000313" key="2">
    <source>
        <dbReference type="Proteomes" id="UP000825729"/>
    </source>
</evidence>
<reference evidence="1 2" key="1">
    <citation type="submission" date="2021-07" db="EMBL/GenBank/DDBJ databases">
        <title>The Aristolochia fimbriata genome: insights into angiosperm evolution, floral development and chemical biosynthesis.</title>
        <authorList>
            <person name="Jiao Y."/>
        </authorList>
    </citation>
    <scope>NUCLEOTIDE SEQUENCE [LARGE SCALE GENOMIC DNA]</scope>
    <source>
        <strain evidence="1">IBCAS-2021</strain>
        <tissue evidence="1">Leaf</tissue>
    </source>
</reference>
<name>A0AAV7FBY2_ARIFI</name>
<organism evidence="1 2">
    <name type="scientific">Aristolochia fimbriata</name>
    <name type="common">White veined hardy Dutchman's pipe vine</name>
    <dbReference type="NCBI Taxonomy" id="158543"/>
    <lineage>
        <taxon>Eukaryota</taxon>
        <taxon>Viridiplantae</taxon>
        <taxon>Streptophyta</taxon>
        <taxon>Embryophyta</taxon>
        <taxon>Tracheophyta</taxon>
        <taxon>Spermatophyta</taxon>
        <taxon>Magnoliopsida</taxon>
        <taxon>Magnoliidae</taxon>
        <taxon>Piperales</taxon>
        <taxon>Aristolochiaceae</taxon>
        <taxon>Aristolochia</taxon>
    </lineage>
</organism>
<dbReference type="AlphaFoldDB" id="A0AAV7FBY2"/>
<protein>
    <submittedName>
        <fullName evidence="1">Uncharacterized protein</fullName>
    </submittedName>
</protein>
<dbReference type="EMBL" id="JAINDJ010000002">
    <property type="protein sequence ID" value="KAG9458443.1"/>
    <property type="molecule type" value="Genomic_DNA"/>
</dbReference>
<proteinExistence type="predicted"/>
<gene>
    <name evidence="1" type="ORF">H6P81_002951</name>
</gene>
<keyword evidence="2" id="KW-1185">Reference proteome</keyword>
<accession>A0AAV7FBY2</accession>
<dbReference type="Proteomes" id="UP000825729">
    <property type="component" value="Unassembled WGS sequence"/>
</dbReference>